<evidence type="ECO:0000313" key="3">
    <source>
        <dbReference type="Proteomes" id="UP000535491"/>
    </source>
</evidence>
<dbReference type="RefSeq" id="WP_181754525.1">
    <property type="nucleotide sequence ID" value="NZ_JACEIQ010000027.1"/>
</dbReference>
<reference evidence="2 3" key="1">
    <citation type="submission" date="2020-07" db="EMBL/GenBank/DDBJ databases">
        <authorList>
            <person name="Feng H."/>
        </authorList>
    </citation>
    <scope>NUCLEOTIDE SEQUENCE [LARGE SCALE GENOMIC DNA]</scope>
    <source>
        <strain evidence="3">s-10</strain>
    </source>
</reference>
<dbReference type="CDD" id="cd05233">
    <property type="entry name" value="SDR_c"/>
    <property type="match status" value="1"/>
</dbReference>
<gene>
    <name evidence="2" type="ORF">H1191_18515</name>
</gene>
<dbReference type="Gene3D" id="3.40.50.720">
    <property type="entry name" value="NAD(P)-binding Rossmann-like Domain"/>
    <property type="match status" value="1"/>
</dbReference>
<dbReference type="InterPro" id="IPR050259">
    <property type="entry name" value="SDR"/>
</dbReference>
<comment type="similarity">
    <text evidence="1">Belongs to the short-chain dehydrogenases/reductases (SDR) family.</text>
</comment>
<dbReference type="PRINTS" id="PR00081">
    <property type="entry name" value="GDHRDH"/>
</dbReference>
<dbReference type="InterPro" id="IPR036291">
    <property type="entry name" value="NAD(P)-bd_dom_sf"/>
</dbReference>
<dbReference type="EMBL" id="JACEIQ010000027">
    <property type="protein sequence ID" value="MBA4496261.1"/>
    <property type="molecule type" value="Genomic_DNA"/>
</dbReference>
<protein>
    <submittedName>
        <fullName evidence="2">SDR family NAD(P)-dependent oxidoreductase</fullName>
    </submittedName>
</protein>
<comment type="caution">
    <text evidence="2">The sequence shown here is derived from an EMBL/GenBank/DDBJ whole genome shotgun (WGS) entry which is preliminary data.</text>
</comment>
<dbReference type="Proteomes" id="UP000535491">
    <property type="component" value="Unassembled WGS sequence"/>
</dbReference>
<dbReference type="PANTHER" id="PTHR42879">
    <property type="entry name" value="3-OXOACYL-(ACYL-CARRIER-PROTEIN) REDUCTASE"/>
    <property type="match status" value="1"/>
</dbReference>
<dbReference type="InterPro" id="IPR002347">
    <property type="entry name" value="SDR_fam"/>
</dbReference>
<accession>A0A7W2A950</accession>
<dbReference type="AlphaFoldDB" id="A0A7W2A950"/>
<dbReference type="Pfam" id="PF00106">
    <property type="entry name" value="adh_short"/>
    <property type="match status" value="1"/>
</dbReference>
<evidence type="ECO:0000256" key="1">
    <source>
        <dbReference type="ARBA" id="ARBA00006484"/>
    </source>
</evidence>
<dbReference type="SUPFAM" id="SSF51735">
    <property type="entry name" value="NAD(P)-binding Rossmann-fold domains"/>
    <property type="match status" value="1"/>
</dbReference>
<organism evidence="2 3">
    <name type="scientific">Paenactinomyces guangxiensis</name>
    <dbReference type="NCBI Taxonomy" id="1490290"/>
    <lineage>
        <taxon>Bacteria</taxon>
        <taxon>Bacillati</taxon>
        <taxon>Bacillota</taxon>
        <taxon>Bacilli</taxon>
        <taxon>Bacillales</taxon>
        <taxon>Thermoactinomycetaceae</taxon>
        <taxon>Paenactinomyces</taxon>
    </lineage>
</organism>
<sequence length="184" mass="20484">MSQKIAIVTGASRLKGIGAAICHALADAGLSIFFTYWSRYDQEGLGIEQGEPEQLKQDIRRKGVNCQSLELDLSQEHQLQPLITNVRNKMGEPDVLVNNAVYSVNGDYQTITARELDAHYAVNIRAVVMLSVEFARQFQKGTGGRIINLTSGQSLGPMPGELCRGKLLFRSDRIFEKTLFKIRI</sequence>
<dbReference type="PANTHER" id="PTHR42879:SF2">
    <property type="entry name" value="3-OXOACYL-[ACYL-CARRIER-PROTEIN] REDUCTASE FABG"/>
    <property type="match status" value="1"/>
</dbReference>
<name>A0A7W2A950_9BACL</name>
<evidence type="ECO:0000313" key="2">
    <source>
        <dbReference type="EMBL" id="MBA4496261.1"/>
    </source>
</evidence>
<keyword evidence="3" id="KW-1185">Reference proteome</keyword>
<proteinExistence type="inferred from homology"/>